<protein>
    <submittedName>
        <fullName evidence="2">Uncharacterized protein</fullName>
    </submittedName>
</protein>
<gene>
    <name evidence="2" type="ORF">FSCOSCO3_A034471</name>
</gene>
<organism evidence="2 3">
    <name type="scientific">Scomber scombrus</name>
    <name type="common">Atlantic mackerel</name>
    <name type="synonym">Scomber vernalis</name>
    <dbReference type="NCBI Taxonomy" id="13677"/>
    <lineage>
        <taxon>Eukaryota</taxon>
        <taxon>Metazoa</taxon>
        <taxon>Chordata</taxon>
        <taxon>Craniata</taxon>
        <taxon>Vertebrata</taxon>
        <taxon>Euteleostomi</taxon>
        <taxon>Actinopterygii</taxon>
        <taxon>Neopterygii</taxon>
        <taxon>Teleostei</taxon>
        <taxon>Neoteleostei</taxon>
        <taxon>Acanthomorphata</taxon>
        <taxon>Pelagiaria</taxon>
        <taxon>Scombriformes</taxon>
        <taxon>Scombridae</taxon>
        <taxon>Scomber</taxon>
    </lineage>
</organism>
<dbReference type="AlphaFoldDB" id="A0AAV1MZW6"/>
<reference evidence="2 3" key="1">
    <citation type="submission" date="2024-01" db="EMBL/GenBank/DDBJ databases">
        <authorList>
            <person name="Alioto T."/>
            <person name="Alioto T."/>
            <person name="Gomez Garrido J."/>
        </authorList>
    </citation>
    <scope>NUCLEOTIDE SEQUENCE [LARGE SCALE GENOMIC DNA]</scope>
</reference>
<dbReference type="EMBL" id="CAWUFR010000008">
    <property type="protein sequence ID" value="CAK6951946.1"/>
    <property type="molecule type" value="Genomic_DNA"/>
</dbReference>
<feature type="compositionally biased region" description="Polar residues" evidence="1">
    <location>
        <begin position="17"/>
        <end position="27"/>
    </location>
</feature>
<sequence>MQHSAHWCNRLGKLAESQHTSNVTQPQTEREGPSQDQATHKNELVTSRWSLRTLGDALHEAHG</sequence>
<accession>A0AAV1MZW6</accession>
<dbReference type="Proteomes" id="UP001314229">
    <property type="component" value="Unassembled WGS sequence"/>
</dbReference>
<evidence type="ECO:0000313" key="3">
    <source>
        <dbReference type="Proteomes" id="UP001314229"/>
    </source>
</evidence>
<evidence type="ECO:0000313" key="2">
    <source>
        <dbReference type="EMBL" id="CAK6951946.1"/>
    </source>
</evidence>
<name>A0AAV1MZW6_SCOSC</name>
<feature type="compositionally biased region" description="Basic and acidic residues" evidence="1">
    <location>
        <begin position="28"/>
        <end position="43"/>
    </location>
</feature>
<proteinExistence type="predicted"/>
<feature type="region of interest" description="Disordered" evidence="1">
    <location>
        <begin position="1"/>
        <end position="47"/>
    </location>
</feature>
<keyword evidence="3" id="KW-1185">Reference proteome</keyword>
<evidence type="ECO:0000256" key="1">
    <source>
        <dbReference type="SAM" id="MobiDB-lite"/>
    </source>
</evidence>
<comment type="caution">
    <text evidence="2">The sequence shown here is derived from an EMBL/GenBank/DDBJ whole genome shotgun (WGS) entry which is preliminary data.</text>
</comment>